<dbReference type="EMBL" id="CP111020">
    <property type="protein sequence ID" value="WAR14419.1"/>
    <property type="molecule type" value="Genomic_DNA"/>
</dbReference>
<dbReference type="Pfam" id="PF13336">
    <property type="entry name" value="AcetylCoA_hyd_C"/>
    <property type="match status" value="1"/>
</dbReference>
<dbReference type="InterPro" id="IPR038460">
    <property type="entry name" value="AcetylCoA_hyd_C_sf"/>
</dbReference>
<reference evidence="2" key="1">
    <citation type="submission" date="2022-11" db="EMBL/GenBank/DDBJ databases">
        <title>Centuries of genome instability and evolution in soft-shell clam transmissible cancer (bioRxiv).</title>
        <authorList>
            <person name="Hart S.F.M."/>
            <person name="Yonemitsu M.A."/>
            <person name="Giersch R.M."/>
            <person name="Beal B.F."/>
            <person name="Arriagada G."/>
            <person name="Davis B.W."/>
            <person name="Ostrander E.A."/>
            <person name="Goff S.P."/>
            <person name="Metzger M.J."/>
        </authorList>
    </citation>
    <scope>NUCLEOTIDE SEQUENCE</scope>
    <source>
        <strain evidence="2">MELC-2E11</strain>
        <tissue evidence="2">Siphon/mantle</tissue>
    </source>
</reference>
<dbReference type="InterPro" id="IPR026888">
    <property type="entry name" value="AcetylCoA_hyd_C"/>
</dbReference>
<dbReference type="InterPro" id="IPR046433">
    <property type="entry name" value="ActCoA_hydro"/>
</dbReference>
<name>A0ABY7F0Z3_MYAAR</name>
<dbReference type="Gene3D" id="3.40.1080.20">
    <property type="entry name" value="Acetyl-CoA hydrolase/transferase C-terminal domain"/>
    <property type="match status" value="2"/>
</dbReference>
<keyword evidence="3" id="KW-1185">Reference proteome</keyword>
<evidence type="ECO:0000313" key="3">
    <source>
        <dbReference type="Proteomes" id="UP001164746"/>
    </source>
</evidence>
<dbReference type="SUPFAM" id="SSF100950">
    <property type="entry name" value="NagB/RpiA/CoA transferase-like"/>
    <property type="match status" value="2"/>
</dbReference>
<sequence>MFSDGVVDLCEKGAITNNNKTIMTGKIVSNMCDVAFTNNTAVICQNPKVTAINSCIEVDLTGQICADSIGTRIYSGFGGQMDFIRGAALGTDGKGKPIIAMPSATKRGESKIVSILKRGFGGQIDFIRGAALGLDGKGKPIIAMPSTTKRGETKIVSTLQRGSGVVTTRAHVHYVVTEHGIAYLFGKTLRERAYDLISIAHPDHREMLEKQAFERLKCMPAPFK</sequence>
<dbReference type="PANTHER" id="PTHR21432">
    <property type="entry name" value="ACETYL-COA HYDROLASE-RELATED"/>
    <property type="match status" value="1"/>
</dbReference>
<gene>
    <name evidence="2" type="ORF">MAR_004524</name>
</gene>
<evidence type="ECO:0000313" key="2">
    <source>
        <dbReference type="EMBL" id="WAR14419.1"/>
    </source>
</evidence>
<organism evidence="2 3">
    <name type="scientific">Mya arenaria</name>
    <name type="common">Soft-shell clam</name>
    <dbReference type="NCBI Taxonomy" id="6604"/>
    <lineage>
        <taxon>Eukaryota</taxon>
        <taxon>Metazoa</taxon>
        <taxon>Spiralia</taxon>
        <taxon>Lophotrochozoa</taxon>
        <taxon>Mollusca</taxon>
        <taxon>Bivalvia</taxon>
        <taxon>Autobranchia</taxon>
        <taxon>Heteroconchia</taxon>
        <taxon>Euheterodonta</taxon>
        <taxon>Imparidentia</taxon>
        <taxon>Neoheterodontei</taxon>
        <taxon>Myida</taxon>
        <taxon>Myoidea</taxon>
        <taxon>Myidae</taxon>
        <taxon>Mya</taxon>
    </lineage>
</organism>
<accession>A0ABY7F0Z3</accession>
<evidence type="ECO:0000259" key="1">
    <source>
        <dbReference type="Pfam" id="PF13336"/>
    </source>
</evidence>
<dbReference type="Proteomes" id="UP001164746">
    <property type="component" value="Chromosome 9"/>
</dbReference>
<dbReference type="PANTHER" id="PTHR21432:SF20">
    <property type="entry name" value="ACETYL-COA HYDROLASE"/>
    <property type="match status" value="1"/>
</dbReference>
<feature type="domain" description="Acetyl-CoA hydrolase/transferase C-terminal" evidence="1">
    <location>
        <begin position="118"/>
        <end position="212"/>
    </location>
</feature>
<dbReference type="InterPro" id="IPR037171">
    <property type="entry name" value="NagB/RpiA_transferase-like"/>
</dbReference>
<protein>
    <submittedName>
        <fullName evidence="2">CAT2-like protein</fullName>
    </submittedName>
</protein>
<proteinExistence type="predicted"/>